<dbReference type="Pfam" id="PF09413">
    <property type="entry name" value="DUF2007"/>
    <property type="match status" value="1"/>
</dbReference>
<sequence>MQRIYEPEDLLQANLLINMLANEGVQAHLQGADLVGGMGELPALGLLAIWTQDEDVQKAVDLIQGYEQAQPCAEEFAEATGEHKTQGTLWC</sequence>
<reference evidence="2 3" key="1">
    <citation type="submission" date="2023-06" db="EMBL/GenBank/DDBJ databases">
        <title>Thiopseudomonas sp. CY1220 draft genome sequence.</title>
        <authorList>
            <person name="Zhao G."/>
            <person name="An M."/>
        </authorList>
    </citation>
    <scope>NUCLEOTIDE SEQUENCE [LARGE SCALE GENOMIC DNA]</scope>
    <source>
        <strain evidence="2 3">CY1220</strain>
    </source>
</reference>
<feature type="domain" description="DUF2007" evidence="1">
    <location>
        <begin position="1"/>
        <end position="64"/>
    </location>
</feature>
<comment type="caution">
    <text evidence="2">The sequence shown here is derived from an EMBL/GenBank/DDBJ whole genome shotgun (WGS) entry which is preliminary data.</text>
</comment>
<protein>
    <submittedName>
        <fullName evidence="2">DUF2007 domain-containing protein</fullName>
    </submittedName>
</protein>
<name>A0ABT7SNP7_9GAMM</name>
<evidence type="ECO:0000313" key="3">
    <source>
        <dbReference type="Proteomes" id="UP001241056"/>
    </source>
</evidence>
<accession>A0ABT7SNP7</accession>
<evidence type="ECO:0000313" key="2">
    <source>
        <dbReference type="EMBL" id="MDM7857813.1"/>
    </source>
</evidence>
<dbReference type="Proteomes" id="UP001241056">
    <property type="component" value="Unassembled WGS sequence"/>
</dbReference>
<organism evidence="2 3">
    <name type="scientific">Thiopseudomonas acetoxidans</name>
    <dbReference type="NCBI Taxonomy" id="3041622"/>
    <lineage>
        <taxon>Bacteria</taxon>
        <taxon>Pseudomonadati</taxon>
        <taxon>Pseudomonadota</taxon>
        <taxon>Gammaproteobacteria</taxon>
        <taxon>Pseudomonadales</taxon>
        <taxon>Pseudomonadaceae</taxon>
        <taxon>Thiopseudomonas</taxon>
    </lineage>
</organism>
<gene>
    <name evidence="2" type="ORF">QEZ41_05910</name>
</gene>
<keyword evidence="3" id="KW-1185">Reference proteome</keyword>
<dbReference type="InterPro" id="IPR018551">
    <property type="entry name" value="DUF2007"/>
</dbReference>
<evidence type="ECO:0000259" key="1">
    <source>
        <dbReference type="Pfam" id="PF09413"/>
    </source>
</evidence>
<dbReference type="EMBL" id="JAUCDY010000005">
    <property type="protein sequence ID" value="MDM7857813.1"/>
    <property type="molecule type" value="Genomic_DNA"/>
</dbReference>
<dbReference type="RefSeq" id="WP_289410473.1">
    <property type="nucleotide sequence ID" value="NZ_JAUCDY010000005.1"/>
</dbReference>
<proteinExistence type="predicted"/>